<comment type="subcellular location">
    <subcellularLocation>
        <location evidence="1 11">Cell outer membrane</location>
        <topology evidence="1 11">Multi-pass membrane protein</topology>
    </subcellularLocation>
</comment>
<dbReference type="Pfam" id="PF00593">
    <property type="entry name" value="TonB_dep_Rec_b-barrel"/>
    <property type="match status" value="1"/>
</dbReference>
<dbReference type="PANTHER" id="PTHR32552:SF81">
    <property type="entry name" value="TONB-DEPENDENT OUTER MEMBRANE RECEPTOR"/>
    <property type="match status" value="1"/>
</dbReference>
<evidence type="ECO:0000256" key="3">
    <source>
        <dbReference type="ARBA" id="ARBA00022452"/>
    </source>
</evidence>
<evidence type="ECO:0000256" key="1">
    <source>
        <dbReference type="ARBA" id="ARBA00004571"/>
    </source>
</evidence>
<dbReference type="GO" id="GO:0006826">
    <property type="term" value="P:iron ion transport"/>
    <property type="evidence" value="ECO:0007669"/>
    <property type="project" value="UniProtKB-KW"/>
</dbReference>
<keyword evidence="4" id="KW-0410">Iron transport</keyword>
<evidence type="ECO:0000256" key="10">
    <source>
        <dbReference type="ARBA" id="ARBA00023237"/>
    </source>
</evidence>
<keyword evidence="9 11" id="KW-0472">Membrane</keyword>
<dbReference type="Gene3D" id="2.40.170.20">
    <property type="entry name" value="TonB-dependent receptor, beta-barrel domain"/>
    <property type="match status" value="1"/>
</dbReference>
<protein>
    <submittedName>
        <fullName evidence="15">Iron complex outermembrane recepter protein</fullName>
    </submittedName>
</protein>
<keyword evidence="5 11" id="KW-0812">Transmembrane</keyword>
<dbReference type="PANTHER" id="PTHR32552">
    <property type="entry name" value="FERRICHROME IRON RECEPTOR-RELATED"/>
    <property type="match status" value="1"/>
</dbReference>
<reference evidence="15 16" key="1">
    <citation type="submission" date="2016-11" db="EMBL/GenBank/DDBJ databases">
        <authorList>
            <person name="Jaros S."/>
            <person name="Januszkiewicz K."/>
            <person name="Wedrychowicz H."/>
        </authorList>
    </citation>
    <scope>NUCLEOTIDE SEQUENCE [LARGE SCALE GENOMIC DNA]</scope>
    <source>
        <strain evidence="15 16">DSM 21425</strain>
    </source>
</reference>
<dbReference type="InterPro" id="IPR039426">
    <property type="entry name" value="TonB-dep_rcpt-like"/>
</dbReference>
<dbReference type="STRING" id="579105.SAMN04488096_101179"/>
<feature type="domain" description="TonB-dependent receptor plug" evidence="14">
    <location>
        <begin position="49"/>
        <end position="157"/>
    </location>
</feature>
<keyword evidence="8 12" id="KW-0798">TonB box</keyword>
<evidence type="ECO:0000256" key="2">
    <source>
        <dbReference type="ARBA" id="ARBA00022448"/>
    </source>
</evidence>
<dbReference type="InterPro" id="IPR036942">
    <property type="entry name" value="Beta-barrel_TonB_sf"/>
</dbReference>
<evidence type="ECO:0000256" key="6">
    <source>
        <dbReference type="ARBA" id="ARBA00023004"/>
    </source>
</evidence>
<dbReference type="InterPro" id="IPR037066">
    <property type="entry name" value="Plug_dom_sf"/>
</dbReference>
<dbReference type="RefSeq" id="WP_159432684.1">
    <property type="nucleotide sequence ID" value="NZ_FQYY01000001.1"/>
</dbReference>
<keyword evidence="16" id="KW-1185">Reference proteome</keyword>
<keyword evidence="10 11" id="KW-0998">Cell outer membrane</keyword>
<dbReference type="InterPro" id="IPR012910">
    <property type="entry name" value="Plug_dom"/>
</dbReference>
<evidence type="ECO:0000256" key="9">
    <source>
        <dbReference type="ARBA" id="ARBA00023136"/>
    </source>
</evidence>
<dbReference type="CDD" id="cd01347">
    <property type="entry name" value="ligand_gated_channel"/>
    <property type="match status" value="1"/>
</dbReference>
<evidence type="ECO:0000256" key="11">
    <source>
        <dbReference type="PROSITE-ProRule" id="PRU01360"/>
    </source>
</evidence>
<dbReference type="Pfam" id="PF07715">
    <property type="entry name" value="Plug"/>
    <property type="match status" value="1"/>
</dbReference>
<sequence length="697" mass="77954">MKYKTITSLVVGICCTSLLQAQEKPIEPVVDSTTLPTVLLKSISIQSELEKTPAAVNLLTNKELNRSNVTLLTAAFNRVPGVYTQEAALNTNRITIRGIGARAQYGTNRLKAYFNEIPITTGDGQTEINDIDLDAIEHVEIIKGPNSSIYGSGLGGVINLYAYEPGEERSFGKVSSTFGSYQLLKNSVSAGYSDKKKSLFATYNHLQSDGYRSNSDFDRKSFNFNGTLYSGETSAISFIGNFTRLKAYIPSSLGITDFTESPEKAAYTWGAAKGYESYDRFLMGLSYTQHFTENFKNTTSVFINNRDAYEPRPFDILKQNSFSIGARTKFNYKTELFSFPTEASLGGEFLNENYKGSNYENLYEDFPDQGSVRGSQIANLEQDRNYYNLFAQLNLQLLPKLKLVGGLNVNVTDYSLTDLYAEDDIDQTGDYQFETIWSPRVAALYELTSTKNLYVNVSKGFSTPTVDETLTPQGLINTTLKPEIGWNYEIGFKGTWLKNLYTEIALYTIQVNDLLVAERVAEDQYVGVNAGKTDHNGAELMLKYNWEVSPFVQIQPYASANFNWYEFDEFVDEGEDYSGNDLTGVPDQKINVGIDLLTESGFSFFSNALFVSEIPLNDANTLYTDSYQLINLKAAYDFTILKDFQINLNVGVNNLLDEEYAVSIVPNAVGFGGSEPRYYYPGNDRNFYGGVGVKYLF</sequence>
<feature type="domain" description="TonB-dependent receptor-like beta-barrel" evidence="13">
    <location>
        <begin position="222"/>
        <end position="655"/>
    </location>
</feature>
<dbReference type="Proteomes" id="UP000184225">
    <property type="component" value="Unassembled WGS sequence"/>
</dbReference>
<dbReference type="PROSITE" id="PS52016">
    <property type="entry name" value="TONB_DEPENDENT_REC_3"/>
    <property type="match status" value="1"/>
</dbReference>
<gene>
    <name evidence="15" type="ORF">SAMN04488096_101179</name>
</gene>
<evidence type="ECO:0000256" key="5">
    <source>
        <dbReference type="ARBA" id="ARBA00022692"/>
    </source>
</evidence>
<dbReference type="InterPro" id="IPR000531">
    <property type="entry name" value="Beta-barrel_TonB"/>
</dbReference>
<evidence type="ECO:0000313" key="16">
    <source>
        <dbReference type="Proteomes" id="UP000184225"/>
    </source>
</evidence>
<evidence type="ECO:0000256" key="12">
    <source>
        <dbReference type="RuleBase" id="RU003357"/>
    </source>
</evidence>
<keyword evidence="2 11" id="KW-0813">Transport</keyword>
<dbReference type="Gene3D" id="2.170.130.10">
    <property type="entry name" value="TonB-dependent receptor, plug domain"/>
    <property type="match status" value="1"/>
</dbReference>
<evidence type="ECO:0000256" key="7">
    <source>
        <dbReference type="ARBA" id="ARBA00023065"/>
    </source>
</evidence>
<dbReference type="GO" id="GO:0009279">
    <property type="term" value="C:cell outer membrane"/>
    <property type="evidence" value="ECO:0007669"/>
    <property type="project" value="UniProtKB-SubCell"/>
</dbReference>
<dbReference type="EMBL" id="FQYY01000001">
    <property type="protein sequence ID" value="SHI33646.1"/>
    <property type="molecule type" value="Genomic_DNA"/>
</dbReference>
<evidence type="ECO:0000256" key="4">
    <source>
        <dbReference type="ARBA" id="ARBA00022496"/>
    </source>
</evidence>
<evidence type="ECO:0000259" key="13">
    <source>
        <dbReference type="Pfam" id="PF00593"/>
    </source>
</evidence>
<keyword evidence="6" id="KW-0408">Iron</keyword>
<organism evidence="15 16">
    <name type="scientific">Mesonia phycicola</name>
    <dbReference type="NCBI Taxonomy" id="579105"/>
    <lineage>
        <taxon>Bacteria</taxon>
        <taxon>Pseudomonadati</taxon>
        <taxon>Bacteroidota</taxon>
        <taxon>Flavobacteriia</taxon>
        <taxon>Flavobacteriales</taxon>
        <taxon>Flavobacteriaceae</taxon>
        <taxon>Mesonia</taxon>
    </lineage>
</organism>
<accession>A0A1M6AB27</accession>
<dbReference type="OrthoDB" id="9782587at2"/>
<evidence type="ECO:0000259" key="14">
    <source>
        <dbReference type="Pfam" id="PF07715"/>
    </source>
</evidence>
<dbReference type="SUPFAM" id="SSF56935">
    <property type="entry name" value="Porins"/>
    <property type="match status" value="1"/>
</dbReference>
<proteinExistence type="inferred from homology"/>
<comment type="similarity">
    <text evidence="11 12">Belongs to the TonB-dependent receptor family.</text>
</comment>
<evidence type="ECO:0000256" key="8">
    <source>
        <dbReference type="ARBA" id="ARBA00023077"/>
    </source>
</evidence>
<name>A0A1M6AB27_9FLAO</name>
<evidence type="ECO:0000313" key="15">
    <source>
        <dbReference type="EMBL" id="SHI33646.1"/>
    </source>
</evidence>
<dbReference type="AlphaFoldDB" id="A0A1M6AB27"/>
<keyword evidence="3 11" id="KW-1134">Transmembrane beta strand</keyword>
<keyword evidence="7" id="KW-0406">Ion transport</keyword>